<dbReference type="AlphaFoldDB" id="U1YDB8"/>
<evidence type="ECO:0000313" key="2">
    <source>
        <dbReference type="EMBL" id="ERI10092.1"/>
    </source>
</evidence>
<evidence type="ECO:0000313" key="3">
    <source>
        <dbReference type="Proteomes" id="UP000016511"/>
    </source>
</evidence>
<dbReference type="EMBL" id="AWSJ01000120">
    <property type="protein sequence ID" value="ERI10092.1"/>
    <property type="molecule type" value="Genomic_DNA"/>
</dbReference>
<gene>
    <name evidence="2" type="ORF">HMPREF0083_01853</name>
</gene>
<name>U1YDB8_ANEAE</name>
<feature type="region of interest" description="Disordered" evidence="1">
    <location>
        <begin position="1"/>
        <end position="69"/>
    </location>
</feature>
<comment type="caution">
    <text evidence="2">The sequence shown here is derived from an EMBL/GenBank/DDBJ whole genome shotgun (WGS) entry which is preliminary data.</text>
</comment>
<dbReference type="Proteomes" id="UP000016511">
    <property type="component" value="Unassembled WGS sequence"/>
</dbReference>
<reference evidence="2 3" key="1">
    <citation type="submission" date="2013-08" db="EMBL/GenBank/DDBJ databases">
        <authorList>
            <person name="Weinstock G."/>
            <person name="Sodergren E."/>
            <person name="Wylie T."/>
            <person name="Fulton L."/>
            <person name="Fulton R."/>
            <person name="Fronick C."/>
            <person name="O'Laughlin M."/>
            <person name="Godfrey J."/>
            <person name="Miner T."/>
            <person name="Herter B."/>
            <person name="Appelbaum E."/>
            <person name="Cordes M."/>
            <person name="Lek S."/>
            <person name="Wollam A."/>
            <person name="Pepin K.H."/>
            <person name="Palsikar V.B."/>
            <person name="Mitreva M."/>
            <person name="Wilson R.K."/>
        </authorList>
    </citation>
    <scope>NUCLEOTIDE SEQUENCE [LARGE SCALE GENOMIC DNA]</scope>
    <source>
        <strain evidence="2 3">ATCC 12856</strain>
    </source>
</reference>
<organism evidence="2 3">
    <name type="scientific">Aneurinibacillus aneurinilyticus ATCC 12856</name>
    <dbReference type="NCBI Taxonomy" id="649747"/>
    <lineage>
        <taxon>Bacteria</taxon>
        <taxon>Bacillati</taxon>
        <taxon>Bacillota</taxon>
        <taxon>Bacilli</taxon>
        <taxon>Bacillales</taxon>
        <taxon>Paenibacillaceae</taxon>
        <taxon>Aneurinibacillus group</taxon>
        <taxon>Aneurinibacillus</taxon>
    </lineage>
</organism>
<accession>U1YDB8</accession>
<feature type="compositionally biased region" description="Basic and acidic residues" evidence="1">
    <location>
        <begin position="49"/>
        <end position="63"/>
    </location>
</feature>
<evidence type="ECO:0000256" key="1">
    <source>
        <dbReference type="SAM" id="MobiDB-lite"/>
    </source>
</evidence>
<keyword evidence="3" id="KW-1185">Reference proteome</keyword>
<proteinExistence type="predicted"/>
<protein>
    <submittedName>
        <fullName evidence="2">Uncharacterized protein</fullName>
    </submittedName>
</protein>
<sequence>MILIQKGMDSMTHKNKNTDAKQNTPTMVNELERTITADELANSENTVIGDEKGASEKKEDDCGTCRSGL</sequence>
<dbReference type="HOGENOM" id="CLU_2766859_0_0_9"/>
<dbReference type="PATRIC" id="fig|649747.3.peg.1677"/>